<name>A0A0E9U868_ANGAN</name>
<organism evidence="1">
    <name type="scientific">Anguilla anguilla</name>
    <name type="common">European freshwater eel</name>
    <name type="synonym">Muraena anguilla</name>
    <dbReference type="NCBI Taxonomy" id="7936"/>
    <lineage>
        <taxon>Eukaryota</taxon>
        <taxon>Metazoa</taxon>
        <taxon>Chordata</taxon>
        <taxon>Craniata</taxon>
        <taxon>Vertebrata</taxon>
        <taxon>Euteleostomi</taxon>
        <taxon>Actinopterygii</taxon>
        <taxon>Neopterygii</taxon>
        <taxon>Teleostei</taxon>
        <taxon>Anguilliformes</taxon>
        <taxon>Anguillidae</taxon>
        <taxon>Anguilla</taxon>
    </lineage>
</organism>
<reference evidence="1" key="1">
    <citation type="submission" date="2014-11" db="EMBL/GenBank/DDBJ databases">
        <authorList>
            <person name="Amaro Gonzalez C."/>
        </authorList>
    </citation>
    <scope>NUCLEOTIDE SEQUENCE</scope>
</reference>
<sequence length="49" mass="5669">MMDSRGLQKCSSVTYNVRQQNVCEITAEFALCVVMYNQSKSTYLCWHDS</sequence>
<proteinExistence type="predicted"/>
<dbReference type="AlphaFoldDB" id="A0A0E9U868"/>
<protein>
    <submittedName>
        <fullName evidence="1">Uncharacterized protein</fullName>
    </submittedName>
</protein>
<evidence type="ECO:0000313" key="1">
    <source>
        <dbReference type="EMBL" id="JAH61345.1"/>
    </source>
</evidence>
<dbReference type="EMBL" id="GBXM01047232">
    <property type="protein sequence ID" value="JAH61345.1"/>
    <property type="molecule type" value="Transcribed_RNA"/>
</dbReference>
<accession>A0A0E9U868</accession>
<reference evidence="1" key="2">
    <citation type="journal article" date="2015" name="Fish Shellfish Immunol.">
        <title>Early steps in the European eel (Anguilla anguilla)-Vibrio vulnificus interaction in the gills: Role of the RtxA13 toxin.</title>
        <authorList>
            <person name="Callol A."/>
            <person name="Pajuelo D."/>
            <person name="Ebbesson L."/>
            <person name="Teles M."/>
            <person name="MacKenzie S."/>
            <person name="Amaro C."/>
        </authorList>
    </citation>
    <scope>NUCLEOTIDE SEQUENCE</scope>
</reference>